<dbReference type="PANTHER" id="PTHR10680">
    <property type="entry name" value="PEPTIDYL-GLYCINE ALPHA-AMIDATING MONOOXYGENASE"/>
    <property type="match status" value="1"/>
</dbReference>
<dbReference type="AlphaFoldDB" id="A0ABD2AX53"/>
<feature type="binding site" evidence="9">
    <location>
        <position position="337"/>
    </location>
    <ligand>
        <name>Ca(2+)</name>
        <dbReference type="ChEBI" id="CHEBI:29108"/>
        <note>structural</note>
    </ligand>
</feature>
<dbReference type="GO" id="GO:0004598">
    <property type="term" value="F:peptidylamidoglycolate lyase activity"/>
    <property type="evidence" value="ECO:0007669"/>
    <property type="project" value="UniProtKB-EC"/>
</dbReference>
<gene>
    <name evidence="13" type="ORF">V1478_007864</name>
</gene>
<keyword evidence="5 10" id="KW-1015">Disulfide bond</keyword>
<evidence type="ECO:0000256" key="4">
    <source>
        <dbReference type="ARBA" id="ARBA00022737"/>
    </source>
</evidence>
<dbReference type="SUPFAM" id="SSF101898">
    <property type="entry name" value="NHL repeat"/>
    <property type="match status" value="1"/>
</dbReference>
<evidence type="ECO:0000313" key="13">
    <source>
        <dbReference type="EMBL" id="KAL2725191.1"/>
    </source>
</evidence>
<feature type="binding site" evidence="9">
    <location>
        <position position="336"/>
    </location>
    <ligand>
        <name>Zn(2+)</name>
        <dbReference type="ChEBI" id="CHEBI:29105"/>
        <note>catalytic</note>
    </ligand>
</feature>
<dbReference type="PANTHER" id="PTHR10680:SF36">
    <property type="entry name" value="PEPTIDYL-ALPHA-HYDROXYGLYCINE ALPHA-AMIDATING LYASE 1"/>
    <property type="match status" value="1"/>
</dbReference>
<comment type="caution">
    <text evidence="13">The sequence shown here is derived from an EMBL/GenBank/DDBJ whole genome shotgun (WGS) entry which is preliminary data.</text>
</comment>
<keyword evidence="7 13" id="KW-0456">Lyase</keyword>
<feature type="binding site" evidence="8">
    <location>
        <position position="93"/>
    </location>
    <ligand>
        <name>a protein</name>
        <dbReference type="ChEBI" id="CHEBI:16541"/>
    </ligand>
    <ligandPart>
        <name>C-terminal Xaa-(2S)-2-hydroxyglycine residue</name>
        <dbReference type="ChEBI" id="CHEBI:142768"/>
    </ligandPart>
</feature>
<evidence type="ECO:0000256" key="11">
    <source>
        <dbReference type="PROSITE-ProRule" id="PRU00504"/>
    </source>
</evidence>
<dbReference type="PROSITE" id="PS51125">
    <property type="entry name" value="NHL"/>
    <property type="match status" value="1"/>
</dbReference>
<feature type="signal peptide" evidence="12">
    <location>
        <begin position="1"/>
        <end position="25"/>
    </location>
</feature>
<reference evidence="13 14" key="1">
    <citation type="journal article" date="2024" name="Ann. Entomol. Soc. Am.">
        <title>Genomic analyses of the southern and eastern yellowjacket wasps (Hymenoptera: Vespidae) reveal evolutionary signatures of social life.</title>
        <authorList>
            <person name="Catto M.A."/>
            <person name="Caine P.B."/>
            <person name="Orr S.E."/>
            <person name="Hunt B.G."/>
            <person name="Goodisman M.A.D."/>
        </authorList>
    </citation>
    <scope>NUCLEOTIDE SEQUENCE [LARGE SCALE GENOMIC DNA]</scope>
    <source>
        <strain evidence="13">233</strain>
        <tissue evidence="13">Head and thorax</tissue>
    </source>
</reference>
<feature type="disulfide bond" evidence="10">
    <location>
        <begin position="252"/>
        <end position="263"/>
    </location>
</feature>
<dbReference type="InterPro" id="IPR001258">
    <property type="entry name" value="NHL_repeat"/>
</dbReference>
<sequence>MSRNVIGQVPLICLLSFFLVDDVTSELDDPKIFERDRDYRDDWSDIFSALINIGMEEKLLIPVENRDWQGPENLGQISGVSVDPSGYPVVFHRADRLWSYDTFTNDNVYQEEYKGPIKENTVLTLDPNTGEVLRGWGNHTFYLPHGIHIDAFGNVWLTDLALHQVFKYDSNGILGLSLGQRFEPGNDLEHFCQPTSVAVAPSTGEIYVADGYCNRRIILFDSMGKPRYSIEGHRVNLLIPHSLTILSNGDLCIGDRENGRVLCINVRLFGSKIVISKPPYSISLVGRVFAIASYRDWIYAVNNMYSTNAIGYTINPYTRKISNLWYPEYGNFQNPHDIGISPNGTSLYVSEIGPNKVWKFDLIKQVY</sequence>
<evidence type="ECO:0000313" key="14">
    <source>
        <dbReference type="Proteomes" id="UP001607302"/>
    </source>
</evidence>
<keyword evidence="3 12" id="KW-0732">Signal</keyword>
<name>A0ABD2AX53_VESSQ</name>
<evidence type="ECO:0000256" key="9">
    <source>
        <dbReference type="PIRSR" id="PIRSR600720-2"/>
    </source>
</evidence>
<keyword evidence="6" id="KW-0325">Glycoprotein</keyword>
<keyword evidence="4" id="KW-0677">Repeat</keyword>
<evidence type="ECO:0000256" key="6">
    <source>
        <dbReference type="ARBA" id="ARBA00023180"/>
    </source>
</evidence>
<dbReference type="Proteomes" id="UP001607302">
    <property type="component" value="Unassembled WGS sequence"/>
</dbReference>
<organism evidence="13 14">
    <name type="scientific">Vespula squamosa</name>
    <name type="common">Southern yellow jacket</name>
    <name type="synonym">Wasp</name>
    <dbReference type="NCBI Taxonomy" id="30214"/>
    <lineage>
        <taxon>Eukaryota</taxon>
        <taxon>Metazoa</taxon>
        <taxon>Ecdysozoa</taxon>
        <taxon>Arthropoda</taxon>
        <taxon>Hexapoda</taxon>
        <taxon>Insecta</taxon>
        <taxon>Pterygota</taxon>
        <taxon>Neoptera</taxon>
        <taxon>Endopterygota</taxon>
        <taxon>Hymenoptera</taxon>
        <taxon>Apocrita</taxon>
        <taxon>Aculeata</taxon>
        <taxon>Vespoidea</taxon>
        <taxon>Vespidae</taxon>
        <taxon>Vespinae</taxon>
        <taxon>Vespula</taxon>
    </lineage>
</organism>
<dbReference type="Pfam" id="PF01436">
    <property type="entry name" value="NHL"/>
    <property type="match status" value="2"/>
</dbReference>
<dbReference type="GO" id="GO:0046872">
    <property type="term" value="F:metal ion binding"/>
    <property type="evidence" value="ECO:0007669"/>
    <property type="project" value="UniProtKB-KW"/>
</dbReference>
<evidence type="ECO:0000256" key="5">
    <source>
        <dbReference type="ARBA" id="ARBA00023157"/>
    </source>
</evidence>
<feature type="binding site" evidence="9">
    <location>
        <position position="145"/>
    </location>
    <ligand>
        <name>Zn(2+)</name>
        <dbReference type="ChEBI" id="CHEBI:29105"/>
        <note>catalytic</note>
    </ligand>
</feature>
<keyword evidence="2 9" id="KW-0479">Metal-binding</keyword>
<evidence type="ECO:0000256" key="3">
    <source>
        <dbReference type="ARBA" id="ARBA00022729"/>
    </source>
</evidence>
<dbReference type="EMBL" id="JAUDFV010000138">
    <property type="protein sequence ID" value="KAL2725191.1"/>
    <property type="molecule type" value="Genomic_DNA"/>
</dbReference>
<evidence type="ECO:0000256" key="7">
    <source>
        <dbReference type="ARBA" id="ARBA00023239"/>
    </source>
</evidence>
<comment type="cofactor">
    <cofactor evidence="9">
        <name>Zn(2+)</name>
        <dbReference type="ChEBI" id="CHEBI:29105"/>
    </cofactor>
    <text evidence="9">Binds one Zn(2+) ion per subunit.</text>
</comment>
<proteinExistence type="predicted"/>
<feature type="repeat" description="NHL" evidence="11">
    <location>
        <begin position="183"/>
        <end position="223"/>
    </location>
</feature>
<feature type="chain" id="PRO_5044852532" description="peptidylamidoglycolate lyase" evidence="12">
    <location>
        <begin position="26"/>
        <end position="367"/>
    </location>
</feature>
<keyword evidence="9" id="KW-0862">Zinc</keyword>
<feature type="binding site" evidence="8">
    <location>
        <position position="212"/>
    </location>
    <ligand>
        <name>a protein</name>
        <dbReference type="ChEBI" id="CHEBI:16541"/>
    </ligand>
    <ligandPart>
        <name>C-terminal Xaa-(2S)-2-hydroxyglycine residue</name>
        <dbReference type="ChEBI" id="CHEBI:142768"/>
    </ligandPart>
</feature>
<evidence type="ECO:0000256" key="12">
    <source>
        <dbReference type="SAM" id="SignalP"/>
    </source>
</evidence>
<keyword evidence="14" id="KW-1185">Reference proteome</keyword>
<dbReference type="PRINTS" id="PR00790">
    <property type="entry name" value="PAMONOXGNASE"/>
</dbReference>
<evidence type="ECO:0000256" key="1">
    <source>
        <dbReference type="ARBA" id="ARBA00012343"/>
    </source>
</evidence>
<evidence type="ECO:0000256" key="2">
    <source>
        <dbReference type="ARBA" id="ARBA00022723"/>
    </source>
</evidence>
<dbReference type="InterPro" id="IPR011042">
    <property type="entry name" value="6-blade_b-propeller_TolB-like"/>
</dbReference>
<dbReference type="EC" id="4.3.2.5" evidence="1"/>
<protein>
    <recommendedName>
        <fullName evidence="1">peptidylamidoglycolate lyase</fullName>
        <ecNumber evidence="1">4.3.2.5</ecNumber>
    </recommendedName>
</protein>
<evidence type="ECO:0000256" key="10">
    <source>
        <dbReference type="PIRSR" id="PIRSR600720-3"/>
    </source>
</evidence>
<keyword evidence="9" id="KW-0106">Calcium</keyword>
<feature type="binding site" evidence="8">
    <location>
        <position position="256"/>
    </location>
    <ligand>
        <name>a protein</name>
        <dbReference type="ChEBI" id="CHEBI:16541"/>
    </ligand>
    <ligandPart>
        <name>C-terminal Xaa-(2S)-2-hydroxyglycine residue</name>
        <dbReference type="ChEBI" id="CHEBI:142768"/>
    </ligandPart>
</feature>
<feature type="binding site" evidence="9">
    <location>
        <position position="241"/>
    </location>
    <ligand>
        <name>Zn(2+)</name>
        <dbReference type="ChEBI" id="CHEBI:29105"/>
        <note>catalytic</note>
    </ligand>
</feature>
<dbReference type="Gene3D" id="2.120.10.30">
    <property type="entry name" value="TolB, C-terminal domain"/>
    <property type="match status" value="1"/>
</dbReference>
<accession>A0ABD2AX53</accession>
<feature type="disulfide bond" evidence="10">
    <location>
        <begin position="192"/>
        <end position="213"/>
    </location>
</feature>
<feature type="binding site" evidence="9">
    <location>
        <position position="80"/>
    </location>
    <ligand>
        <name>Ca(2+)</name>
        <dbReference type="ChEBI" id="CHEBI:29108"/>
        <note>structural</note>
    </ligand>
</feature>
<dbReference type="CDD" id="cd14958">
    <property type="entry name" value="NHL_PAL_like"/>
    <property type="match status" value="1"/>
</dbReference>
<evidence type="ECO:0000256" key="8">
    <source>
        <dbReference type="PIRSR" id="PIRSR600720-1"/>
    </source>
</evidence>
<dbReference type="InterPro" id="IPR000720">
    <property type="entry name" value="PHM/PAL"/>
</dbReference>